<keyword evidence="1" id="KW-1133">Transmembrane helix</keyword>
<keyword evidence="2" id="KW-0614">Plasmid</keyword>
<protein>
    <submittedName>
        <fullName evidence="2">Uncharacterized protein</fullName>
    </submittedName>
</protein>
<keyword evidence="1" id="KW-0812">Transmembrane</keyword>
<name>I3W423_SALER</name>
<reference evidence="2" key="1">
    <citation type="submission" date="2012-01" db="EMBL/GenBank/DDBJ databases">
        <authorList>
            <person name="Summers A.O."/>
            <person name="Wireman J."/>
            <person name="Williams L.E."/>
        </authorList>
    </citation>
    <scope>NUCLEOTIDE SEQUENCE</scope>
    <source>
        <strain evidence="2">SGSC3045</strain>
        <plasmid evidence="2">pSGSC3045-121</plasmid>
    </source>
</reference>
<sequence length="64" mass="7089">MYILSVPGMVIRWIFLAFTLYSLYLAAGVWGVVILSIWLAGAISATVLMYFIRALPQTCSTEVS</sequence>
<dbReference type="EMBL" id="JQ418541">
    <property type="protein sequence ID" value="AFK90350.1"/>
    <property type="molecule type" value="Genomic_DNA"/>
</dbReference>
<dbReference type="AlphaFoldDB" id="I3W423"/>
<accession>I3W423</accession>
<organism evidence="2">
    <name type="scientific">Salmonella enterica subsp. salamae</name>
    <dbReference type="NCBI Taxonomy" id="59202"/>
    <lineage>
        <taxon>Bacteria</taxon>
        <taxon>Pseudomonadati</taxon>
        <taxon>Pseudomonadota</taxon>
        <taxon>Gammaproteobacteria</taxon>
        <taxon>Enterobacterales</taxon>
        <taxon>Enterobacteriaceae</taxon>
        <taxon>Salmonella</taxon>
    </lineage>
</organism>
<geneLocation type="plasmid" evidence="2">
    <name>pSGSC3045-121</name>
</geneLocation>
<proteinExistence type="predicted"/>
<evidence type="ECO:0000256" key="1">
    <source>
        <dbReference type="SAM" id="Phobius"/>
    </source>
</evidence>
<feature type="transmembrane region" description="Helical" evidence="1">
    <location>
        <begin position="9"/>
        <end position="27"/>
    </location>
</feature>
<keyword evidence="1" id="KW-0472">Membrane</keyword>
<evidence type="ECO:0000313" key="2">
    <source>
        <dbReference type="EMBL" id="AFK90350.1"/>
    </source>
</evidence>
<feature type="transmembrane region" description="Helical" evidence="1">
    <location>
        <begin position="33"/>
        <end position="52"/>
    </location>
</feature>